<feature type="domain" description="SnoaL-like" evidence="1">
    <location>
        <begin position="7"/>
        <end position="112"/>
    </location>
</feature>
<gene>
    <name evidence="2" type="ORF">NLJ89_g8807</name>
</gene>
<keyword evidence="3" id="KW-1185">Reference proteome</keyword>
<dbReference type="InterPro" id="IPR037401">
    <property type="entry name" value="SnoaL-like"/>
</dbReference>
<evidence type="ECO:0000259" key="1">
    <source>
        <dbReference type="Pfam" id="PF12680"/>
    </source>
</evidence>
<dbReference type="OrthoDB" id="3624600at2759"/>
<dbReference type="Pfam" id="PF12680">
    <property type="entry name" value="SnoaL_2"/>
    <property type="match status" value="1"/>
</dbReference>
<dbReference type="Gene3D" id="3.10.450.50">
    <property type="match status" value="1"/>
</dbReference>
<dbReference type="EMBL" id="JANKHO010001256">
    <property type="protein sequence ID" value="KAJ3502614.1"/>
    <property type="molecule type" value="Genomic_DNA"/>
</dbReference>
<name>A0A9W8JUI4_9AGAR</name>
<proteinExistence type="predicted"/>
<protein>
    <recommendedName>
        <fullName evidence="1">SnoaL-like domain-containing protein</fullName>
    </recommendedName>
</protein>
<accession>A0A9W8JUI4</accession>
<reference evidence="2" key="1">
    <citation type="submission" date="2022-07" db="EMBL/GenBank/DDBJ databases">
        <title>Genome Sequence of Agrocybe chaxingu.</title>
        <authorList>
            <person name="Buettner E."/>
        </authorList>
    </citation>
    <scope>NUCLEOTIDE SEQUENCE</scope>
    <source>
        <strain evidence="2">MP-N11</strain>
    </source>
</reference>
<dbReference type="InterPro" id="IPR032710">
    <property type="entry name" value="NTF2-like_dom_sf"/>
</dbReference>
<dbReference type="Proteomes" id="UP001148786">
    <property type="component" value="Unassembled WGS sequence"/>
</dbReference>
<sequence length="133" mass="14057">MSVRAVIEQFIKAINDRDFATLEGLATPDATYWTAGPEGKLPSAGTLTYSKRIGHMPASFERMKSFSFSPIDVIVDGELGAAEVAIKGEGLGGQGYENSAILKFVVKGGKIHSVKEYIDTSPIFALMAASGAA</sequence>
<evidence type="ECO:0000313" key="3">
    <source>
        <dbReference type="Proteomes" id="UP001148786"/>
    </source>
</evidence>
<dbReference type="SUPFAM" id="SSF54427">
    <property type="entry name" value="NTF2-like"/>
    <property type="match status" value="1"/>
</dbReference>
<evidence type="ECO:0000313" key="2">
    <source>
        <dbReference type="EMBL" id="KAJ3502614.1"/>
    </source>
</evidence>
<comment type="caution">
    <text evidence="2">The sequence shown here is derived from an EMBL/GenBank/DDBJ whole genome shotgun (WGS) entry which is preliminary data.</text>
</comment>
<organism evidence="2 3">
    <name type="scientific">Agrocybe chaxingu</name>
    <dbReference type="NCBI Taxonomy" id="84603"/>
    <lineage>
        <taxon>Eukaryota</taxon>
        <taxon>Fungi</taxon>
        <taxon>Dikarya</taxon>
        <taxon>Basidiomycota</taxon>
        <taxon>Agaricomycotina</taxon>
        <taxon>Agaricomycetes</taxon>
        <taxon>Agaricomycetidae</taxon>
        <taxon>Agaricales</taxon>
        <taxon>Agaricineae</taxon>
        <taxon>Strophariaceae</taxon>
        <taxon>Agrocybe</taxon>
    </lineage>
</organism>
<dbReference type="AlphaFoldDB" id="A0A9W8JUI4"/>